<evidence type="ECO:0000259" key="4">
    <source>
        <dbReference type="Pfam" id="PF25023"/>
    </source>
</evidence>
<comment type="caution">
    <text evidence="5">The sequence shown here is derived from an EMBL/GenBank/DDBJ whole genome shotgun (WGS) entry which is preliminary data.</text>
</comment>
<dbReference type="InterPro" id="IPR045351">
    <property type="entry name" value="DUF6531"/>
</dbReference>
<gene>
    <name evidence="5" type="ORF">ACFYZM_08975</name>
</gene>
<name>A0ABW6TYC2_9ACTN</name>
<dbReference type="Proteomes" id="UP001602123">
    <property type="component" value="Unassembled WGS sequence"/>
</dbReference>
<feature type="region of interest" description="Disordered" evidence="2">
    <location>
        <begin position="1223"/>
        <end position="1245"/>
    </location>
</feature>
<sequence length="1553" mass="166420">MRADPVNTATGAFTECFMDARVAGIGATLDVKRTYSSGSSNDGMLGKGWLLPWEVSLTAQSNGDFVLRGEGGAQHLYKKDRDGTFSTPLWARSKLTAEGNVYRLKIADQHVYEFNNSGQLVSLKDRSGQGLTITREDGRISKITDAVGRSASLAYTGNRLEKFTLADGRTINYGYSGDRLVSVTAPDGAKETYDYDAAGRLSSITDARGKIRTANTYDTQGRVVSQKDALDSKTSFSYEKNGPFDKVDITAPDGGVWTDIYYSNVLFTQLDPFGNTSSYQYDSNFNRTGVIDAENRLTSSEFGKTSQKLTDRWGASQEHWRYDGTGNLTEYTDGTENKTKFSYNSKNQLLSVQDALEKTSTFTYRTDSGLLETATSPHGKVTRYGYDSVGNRTSITTAEGNKTTFTYDASGRVMSVTDPRGNSVGADPAQFTTTFTYDPADRVKAVRDAQGNITSYDYDAVGNLVKVTNPKAQVTQYTYDDAGRQIKVTDSAGKTTTTGYDKVGRIISITDRTAATTTFVYDKAGNRIEVTTARGNATEGAKADYTWTVGYDKVGNRKTVTDPLGKTTAFNYNSENLPTSVTDPLGHTRTVAYDRNGSVIRVTDGLEEVTADLTYDSNHRLVSSADQYGEATKYEYDDDGNLTAEVTPEGERTTYSYDGDGQRTSMVDPRGNAPGADPGKYTWKYDHDAAGHVTSVTNPLGHKHATSYDAVGNVVSTTDARGKQTSYKYDELRRVSKVVSPSGGTTSYNYDTAGFLASKTDANQHVKTYSHDAEGRLLSVTDAMGRSVNSLYDAEGNRSKVINARGQIITLTTDARGLATKVSYSDGTPATTVKYDDASRPVEVADATGTRTLTYFNDDQLASVTSPGAPTAFQYTYNKDGSLKYRYDPLGGTTRYSYDKNDRVKEQKSESGSVTYDYDAAGNMLSVKLPTKATRGEARTYDEAGRLSSNTTPAGTYTYDRDPDGRIVVSRKANGYPTRYAYDDTGRLSRTCTDTSAASCLNGNSGSTFSYDAVGNFIKVVSEGTATTRAYDDADQLKTSSTGNTVVAYDYDADGNQTKSGTYTYTYDPAGRIKSANFGTNSFSFLYDADGNRVATKKNGTLDRTTRWDSNNPLPLIAGETSGSGALLDQYQYDPSGMPISMTKSGSANYYFTRDQQGSIQGVFDSAGTENYRYTYSVWGKATGSASATGGQPSPFGFTGQFTDPSLPDRLLLRARSYDVTQGRFTSPDPVPAEIRNPNTSPYNYSNNDPVNQSDPSGMCPMCVSAAIGGVIGGVVGGTTYTLTHQGEFSWSDFASATGKSAAVGAGAGLLAPVGGGFAASLGLSGGRALAVSTTVNAGVGMGYTWAVNTSQCQPTTPTDLLLSGLGGASTSLIGPAWRWGKNLLSSPSKAAGPSGLTLDMPAYGPSPRGAAGKKPAVVETYEAPSAWSHAGQLTQAESLLESFALKNFSSKTGTRTYAGGYNIETGEIAIASSGGKFPGVSYCAEGNVCFALGGDAAKIRFTNAYTVEKVDGNLVVSLKPVCASCQIDYPSPFQFQSGIQHGLPGSWDSQNY</sequence>
<dbReference type="Gene3D" id="2.180.10.10">
    <property type="entry name" value="RHS repeat-associated core"/>
    <property type="match status" value="4"/>
</dbReference>
<protein>
    <submittedName>
        <fullName evidence="5">DUF6531 domain-containing protein</fullName>
    </submittedName>
</protein>
<feature type="region of interest" description="Disordered" evidence="2">
    <location>
        <begin position="651"/>
        <end position="673"/>
    </location>
</feature>
<keyword evidence="1" id="KW-0677">Repeat</keyword>
<keyword evidence="6" id="KW-1185">Reference proteome</keyword>
<dbReference type="Pfam" id="PF05593">
    <property type="entry name" value="RHS_repeat"/>
    <property type="match status" value="6"/>
</dbReference>
<accession>A0ABW6TYC2</accession>
<evidence type="ECO:0000256" key="1">
    <source>
        <dbReference type="ARBA" id="ARBA00022737"/>
    </source>
</evidence>
<evidence type="ECO:0000313" key="5">
    <source>
        <dbReference type="EMBL" id="MFF4216404.1"/>
    </source>
</evidence>
<dbReference type="Pfam" id="PF25023">
    <property type="entry name" value="TEN_YD-shell"/>
    <property type="match status" value="3"/>
</dbReference>
<feature type="domain" description="Teneurin-like YD-shell" evidence="4">
    <location>
        <begin position="680"/>
        <end position="806"/>
    </location>
</feature>
<dbReference type="Pfam" id="PF20148">
    <property type="entry name" value="DUF6531"/>
    <property type="match status" value="1"/>
</dbReference>
<dbReference type="RefSeq" id="WP_388625933.1">
    <property type="nucleotide sequence ID" value="NZ_JBIAUT010000002.1"/>
</dbReference>
<evidence type="ECO:0000256" key="2">
    <source>
        <dbReference type="SAM" id="MobiDB-lite"/>
    </source>
</evidence>
<dbReference type="PANTHER" id="PTHR32305:SF15">
    <property type="entry name" value="PROTEIN RHSA-RELATED"/>
    <property type="match status" value="1"/>
</dbReference>
<proteinExistence type="predicted"/>
<organism evidence="5 6">
    <name type="scientific">Streptomyces nondiastaticus</name>
    <dbReference type="NCBI Taxonomy" id="3154512"/>
    <lineage>
        <taxon>Bacteria</taxon>
        <taxon>Bacillati</taxon>
        <taxon>Actinomycetota</taxon>
        <taxon>Actinomycetes</taxon>
        <taxon>Kitasatosporales</taxon>
        <taxon>Streptomycetaceae</taxon>
        <taxon>Streptomyces</taxon>
    </lineage>
</organism>
<dbReference type="InterPro" id="IPR006530">
    <property type="entry name" value="YD"/>
</dbReference>
<evidence type="ECO:0000259" key="3">
    <source>
        <dbReference type="Pfam" id="PF20148"/>
    </source>
</evidence>
<evidence type="ECO:0000313" key="6">
    <source>
        <dbReference type="Proteomes" id="UP001602123"/>
    </source>
</evidence>
<dbReference type="PANTHER" id="PTHR32305">
    <property type="match status" value="1"/>
</dbReference>
<feature type="domain" description="Teneurin-like YD-shell" evidence="4">
    <location>
        <begin position="546"/>
        <end position="671"/>
    </location>
</feature>
<dbReference type="EMBL" id="JBIAUT010000002">
    <property type="protein sequence ID" value="MFF4216404.1"/>
    <property type="molecule type" value="Genomic_DNA"/>
</dbReference>
<dbReference type="InterPro" id="IPR031325">
    <property type="entry name" value="RHS_repeat"/>
</dbReference>
<feature type="domain" description="DUF6531" evidence="3">
    <location>
        <begin position="4"/>
        <end position="75"/>
    </location>
</feature>
<dbReference type="InterPro" id="IPR022385">
    <property type="entry name" value="Rhs_assc_core"/>
</dbReference>
<reference evidence="5 6" key="1">
    <citation type="submission" date="2024-10" db="EMBL/GenBank/DDBJ databases">
        <title>The Natural Products Discovery Center: Release of the First 8490 Sequenced Strains for Exploring Actinobacteria Biosynthetic Diversity.</title>
        <authorList>
            <person name="Kalkreuter E."/>
            <person name="Kautsar S.A."/>
            <person name="Yang D."/>
            <person name="Bader C.D."/>
            <person name="Teijaro C.N."/>
            <person name="Fluegel L."/>
            <person name="Davis C.M."/>
            <person name="Simpson J.R."/>
            <person name="Lauterbach L."/>
            <person name="Steele A.D."/>
            <person name="Gui C."/>
            <person name="Meng S."/>
            <person name="Li G."/>
            <person name="Viehrig K."/>
            <person name="Ye F."/>
            <person name="Su P."/>
            <person name="Kiefer A.F."/>
            <person name="Nichols A."/>
            <person name="Cepeda A.J."/>
            <person name="Yan W."/>
            <person name="Fan B."/>
            <person name="Jiang Y."/>
            <person name="Adhikari A."/>
            <person name="Zheng C.-J."/>
            <person name="Schuster L."/>
            <person name="Cowan T.M."/>
            <person name="Smanski M.J."/>
            <person name="Chevrette M.G."/>
            <person name="De Carvalho L.P.S."/>
            <person name="Shen B."/>
        </authorList>
    </citation>
    <scope>NUCLEOTIDE SEQUENCE [LARGE SCALE GENOMIC DNA]</scope>
    <source>
        <strain evidence="5 6">NPDC001650</strain>
    </source>
</reference>
<feature type="domain" description="Teneurin-like YD-shell" evidence="4">
    <location>
        <begin position="978"/>
        <end position="1251"/>
    </location>
</feature>
<dbReference type="NCBIfam" id="TIGR03696">
    <property type="entry name" value="Rhs_assc_core"/>
    <property type="match status" value="1"/>
</dbReference>
<dbReference type="InterPro" id="IPR056823">
    <property type="entry name" value="TEN-like_YD-shell"/>
</dbReference>
<dbReference type="NCBIfam" id="TIGR01643">
    <property type="entry name" value="YD_repeat_2x"/>
    <property type="match status" value="14"/>
</dbReference>
<dbReference type="InterPro" id="IPR050708">
    <property type="entry name" value="T6SS_VgrG/RHS"/>
</dbReference>